<dbReference type="PROSITE" id="PS00455">
    <property type="entry name" value="AMP_BINDING"/>
    <property type="match status" value="1"/>
</dbReference>
<dbReference type="InterPro" id="IPR006162">
    <property type="entry name" value="Ppantetheine_attach_site"/>
</dbReference>
<dbReference type="SUPFAM" id="SSF52777">
    <property type="entry name" value="CoA-dependent acyltransferases"/>
    <property type="match status" value="2"/>
</dbReference>
<dbReference type="Pfam" id="PF13193">
    <property type="entry name" value="AMP-binding_C"/>
    <property type="match status" value="1"/>
</dbReference>
<dbReference type="PROSITE" id="PS50075">
    <property type="entry name" value="CARRIER"/>
    <property type="match status" value="1"/>
</dbReference>
<dbReference type="SMART" id="SM00823">
    <property type="entry name" value="PKS_PP"/>
    <property type="match status" value="1"/>
</dbReference>
<dbReference type="InterPro" id="IPR020806">
    <property type="entry name" value="PKS_PP-bd"/>
</dbReference>
<evidence type="ECO:0000259" key="4">
    <source>
        <dbReference type="PROSITE" id="PS50075"/>
    </source>
</evidence>
<dbReference type="GO" id="GO:0003824">
    <property type="term" value="F:catalytic activity"/>
    <property type="evidence" value="ECO:0007669"/>
    <property type="project" value="InterPro"/>
</dbReference>
<dbReference type="InterPro" id="IPR025110">
    <property type="entry name" value="AMP-bd_C"/>
</dbReference>
<keyword evidence="6" id="KW-1185">Reference proteome</keyword>
<dbReference type="InterPro" id="IPR000873">
    <property type="entry name" value="AMP-dep_synth/lig_dom"/>
</dbReference>
<reference evidence="6" key="1">
    <citation type="submission" date="2016-10" db="EMBL/GenBank/DDBJ databases">
        <authorList>
            <person name="Varghese N."/>
            <person name="Submissions S."/>
        </authorList>
    </citation>
    <scope>NUCLEOTIDE SEQUENCE [LARGE SCALE GENOMIC DNA]</scope>
    <source>
        <strain evidence="6">LMG 26416</strain>
    </source>
</reference>
<dbReference type="AlphaFoldDB" id="A0A1H7FCZ5"/>
<evidence type="ECO:0000313" key="5">
    <source>
        <dbReference type="EMBL" id="SEK23956.1"/>
    </source>
</evidence>
<dbReference type="Gene3D" id="3.30.559.10">
    <property type="entry name" value="Chloramphenicol acetyltransferase-like domain"/>
    <property type="match status" value="1"/>
</dbReference>
<evidence type="ECO:0000313" key="6">
    <source>
        <dbReference type="Proteomes" id="UP000199120"/>
    </source>
</evidence>
<dbReference type="Gene3D" id="3.30.559.30">
    <property type="entry name" value="Nonribosomal peptide synthetase, condensation domain"/>
    <property type="match status" value="1"/>
</dbReference>
<dbReference type="SUPFAM" id="SSF56801">
    <property type="entry name" value="Acetyl-CoA synthetase-like"/>
    <property type="match status" value="1"/>
</dbReference>
<dbReference type="PROSITE" id="PS00012">
    <property type="entry name" value="PHOSPHOPANTETHEINE"/>
    <property type="match status" value="1"/>
</dbReference>
<dbReference type="GO" id="GO:0043041">
    <property type="term" value="P:amino acid activation for nonribosomal peptide biosynthetic process"/>
    <property type="evidence" value="ECO:0007669"/>
    <property type="project" value="TreeGrafter"/>
</dbReference>
<name>A0A1H7FCZ5_9BURK</name>
<proteinExistence type="predicted"/>
<dbReference type="GO" id="GO:0005737">
    <property type="term" value="C:cytoplasm"/>
    <property type="evidence" value="ECO:0007669"/>
    <property type="project" value="TreeGrafter"/>
</dbReference>
<dbReference type="Proteomes" id="UP000199120">
    <property type="component" value="Unassembled WGS sequence"/>
</dbReference>
<feature type="domain" description="Carrier" evidence="4">
    <location>
        <begin position="971"/>
        <end position="1045"/>
    </location>
</feature>
<dbReference type="GO" id="GO:0031177">
    <property type="term" value="F:phosphopantetheine binding"/>
    <property type="evidence" value="ECO:0007669"/>
    <property type="project" value="InterPro"/>
</dbReference>
<evidence type="ECO:0000256" key="3">
    <source>
        <dbReference type="ARBA" id="ARBA00022553"/>
    </source>
</evidence>
<accession>A0A1H7FCZ5</accession>
<dbReference type="SUPFAM" id="SSF47336">
    <property type="entry name" value="ACP-like"/>
    <property type="match status" value="1"/>
</dbReference>
<evidence type="ECO:0000256" key="1">
    <source>
        <dbReference type="ARBA" id="ARBA00001957"/>
    </source>
</evidence>
<dbReference type="PANTHER" id="PTHR45527">
    <property type="entry name" value="NONRIBOSOMAL PEPTIDE SYNTHETASE"/>
    <property type="match status" value="1"/>
</dbReference>
<dbReference type="STRING" id="416943.SAMN05445871_5983"/>
<dbReference type="InterPro" id="IPR036736">
    <property type="entry name" value="ACP-like_sf"/>
</dbReference>
<dbReference type="Gene3D" id="2.30.38.10">
    <property type="entry name" value="Luciferase, Domain 3"/>
    <property type="match status" value="1"/>
</dbReference>
<dbReference type="Pfam" id="PF00550">
    <property type="entry name" value="PP-binding"/>
    <property type="match status" value="1"/>
</dbReference>
<keyword evidence="2" id="KW-0596">Phosphopantetheine</keyword>
<dbReference type="EMBL" id="FOAJ01000001">
    <property type="protein sequence ID" value="SEK23956.1"/>
    <property type="molecule type" value="Genomic_DNA"/>
</dbReference>
<comment type="cofactor">
    <cofactor evidence="1">
        <name>pantetheine 4'-phosphate</name>
        <dbReference type="ChEBI" id="CHEBI:47942"/>
    </cofactor>
</comment>
<protein>
    <submittedName>
        <fullName evidence="5">Amino acid adenylation domain-containing protein</fullName>
    </submittedName>
</protein>
<dbReference type="RefSeq" id="WP_167627164.1">
    <property type="nucleotide sequence ID" value="NZ_FNSR01000003.1"/>
</dbReference>
<dbReference type="InterPro" id="IPR023213">
    <property type="entry name" value="CAT-like_dom_sf"/>
</dbReference>
<organism evidence="5 6">
    <name type="scientific">Paraburkholderia caballeronis</name>
    <dbReference type="NCBI Taxonomy" id="416943"/>
    <lineage>
        <taxon>Bacteria</taxon>
        <taxon>Pseudomonadati</taxon>
        <taxon>Pseudomonadota</taxon>
        <taxon>Betaproteobacteria</taxon>
        <taxon>Burkholderiales</taxon>
        <taxon>Burkholderiaceae</taxon>
        <taxon>Paraburkholderia</taxon>
    </lineage>
</organism>
<dbReference type="InterPro" id="IPR020845">
    <property type="entry name" value="AMP-binding_CS"/>
</dbReference>
<dbReference type="GO" id="GO:0044550">
    <property type="term" value="P:secondary metabolite biosynthetic process"/>
    <property type="evidence" value="ECO:0007669"/>
    <property type="project" value="TreeGrafter"/>
</dbReference>
<gene>
    <name evidence="5" type="ORF">SAMN05192542_101280</name>
</gene>
<dbReference type="Gene3D" id="3.30.300.30">
    <property type="match status" value="1"/>
</dbReference>
<dbReference type="NCBIfam" id="TIGR01733">
    <property type="entry name" value="AA-adenyl-dom"/>
    <property type="match status" value="1"/>
</dbReference>
<sequence>MPTQNMRDKRNVEAICYLTALQEGMLSYGLAGGRDPYYTQKVFELDGALDERLFWRAWQTVVARHPVLRTDVRWKELDRPVQVVYRDAPLDPVVEDWRESNGPAGAETQTERLAREWQAVRDAGYRFDRSADLDVRLIRIADSRRWFVWRFHHLQLDGWSFAMVLGDVLRAYDALVAGQAPVFDPAPGFQQYVKWLTTQSADDDWWRTHLAGFDAPTALPSNVGGGSQPGSGFAERSVRVPRGRTTALAQFARAHRLTVSTLLQGAWAWVLAAHAGTRDVVFGVTVSGRPAELDGVERIAGLFINTLPCRVTVDGADGLVDWLRSLQQATLEIGRRAHHPLATIRRQTSLSAEQPLFDTALVFENFPVDRFAMADSSLSIASLAEGRRLTEDGYAHTTGRNHYPVSLIVVPGDELEVAVAYDTSRIDHPTAGLLLDQVIDVLGRFVDPAVERVADLAPRVAAEPPVTPSFEPVPERVRRYADTRGDACAIRDENDTLTWAELWTQSGRLARALRERGVRAQDRVAVCLPRSAALVVALLATWRVRAVYVPLDPNAPAERLAWQIADCGARCAIADADADAPWRPQQVALAHPDARFDGAPLDDDTPYTDGYAYLIYTSGSTGRPKGVAVSHAAVSAYLDGVTRCVPDDVRSIACVSTPAADLGYTALFGALWNGWTLHLIGDERALDPDRFADYMRRHAVDALKIVPGHFGGLMQAAAAADAIPARCLILGGEATPRALALRVASLKPSCRIVNHYGPTETTIGAVAGEIDATEQGGAPALGRPLRHASLHVLNADGDPAPAGAVGEIHIGGAGVAAGYWARPSLTAARFVPDPWSVNGARLYRTGDLGRRLPGGAIQFVGRADDQVKIRGFRIEPQEIAGVLRTLAGVRDAAVLALRKDDREATLAAWACGTGLDADALRTALRERLPGHMVPSSVQVVDALPLTPNGKLDRAALAQSLEHAAGPAAPAAPRTPTEATLLAVWQQVLQRADIGVHDAFLDVGGDSILSLQIIAKARRAGLKISPKDMLAFPSVARLAEHVDQQAKPEQQAVAATLQRLIEAVK</sequence>
<dbReference type="Pfam" id="PF00668">
    <property type="entry name" value="Condensation"/>
    <property type="match status" value="1"/>
</dbReference>
<evidence type="ECO:0000256" key="2">
    <source>
        <dbReference type="ARBA" id="ARBA00022450"/>
    </source>
</evidence>
<dbReference type="InterPro" id="IPR009081">
    <property type="entry name" value="PP-bd_ACP"/>
</dbReference>
<dbReference type="InterPro" id="IPR010071">
    <property type="entry name" value="AA_adenyl_dom"/>
</dbReference>
<dbReference type="PANTHER" id="PTHR45527:SF1">
    <property type="entry name" value="FATTY ACID SYNTHASE"/>
    <property type="match status" value="1"/>
</dbReference>
<dbReference type="Gene3D" id="3.40.50.980">
    <property type="match status" value="2"/>
</dbReference>
<dbReference type="Pfam" id="PF00501">
    <property type="entry name" value="AMP-binding"/>
    <property type="match status" value="1"/>
</dbReference>
<dbReference type="Gene3D" id="1.10.1200.10">
    <property type="entry name" value="ACP-like"/>
    <property type="match status" value="1"/>
</dbReference>
<dbReference type="InterPro" id="IPR001242">
    <property type="entry name" value="Condensation_dom"/>
</dbReference>
<dbReference type="CDD" id="cd05930">
    <property type="entry name" value="A_NRPS"/>
    <property type="match status" value="1"/>
</dbReference>
<dbReference type="InterPro" id="IPR045851">
    <property type="entry name" value="AMP-bd_C_sf"/>
</dbReference>
<keyword evidence="3" id="KW-0597">Phosphoprotein</keyword>